<reference evidence="1 2" key="1">
    <citation type="submission" date="2015-05" db="EMBL/GenBank/DDBJ databases">
        <title>Evolution of Trichinella species and genotypes.</title>
        <authorList>
            <person name="Korhonen P.K."/>
            <person name="Edoardo P."/>
            <person name="Giuseppe L.R."/>
            <person name="Gasser R.B."/>
        </authorList>
    </citation>
    <scope>NUCLEOTIDE SEQUENCE [LARGE SCALE GENOMIC DNA]</scope>
    <source>
        <strain evidence="1">ISS10</strain>
    </source>
</reference>
<comment type="caution">
    <text evidence="1">The sequence shown here is derived from an EMBL/GenBank/DDBJ whole genome shotgun (WGS) entry which is preliminary data.</text>
</comment>
<dbReference type="OrthoDB" id="10571689at2759"/>
<protein>
    <submittedName>
        <fullName evidence="1">Uncharacterized protein</fullName>
    </submittedName>
</protein>
<dbReference type="Proteomes" id="UP000054721">
    <property type="component" value="Unassembled WGS sequence"/>
</dbReference>
<keyword evidence="2" id="KW-1185">Reference proteome</keyword>
<name>A0A0V1KJP5_9BILA</name>
<evidence type="ECO:0000313" key="1">
    <source>
        <dbReference type="EMBL" id="KRZ47531.1"/>
    </source>
</evidence>
<proteinExistence type="predicted"/>
<dbReference type="AlphaFoldDB" id="A0A0V1KJP5"/>
<organism evidence="1 2">
    <name type="scientific">Trichinella nativa</name>
    <dbReference type="NCBI Taxonomy" id="6335"/>
    <lineage>
        <taxon>Eukaryota</taxon>
        <taxon>Metazoa</taxon>
        <taxon>Ecdysozoa</taxon>
        <taxon>Nematoda</taxon>
        <taxon>Enoplea</taxon>
        <taxon>Dorylaimia</taxon>
        <taxon>Trichinellida</taxon>
        <taxon>Trichinellidae</taxon>
        <taxon>Trichinella</taxon>
    </lineage>
</organism>
<sequence>MRVQMAKPWQNIEQVCNTELELEGCGEGMPLSRRNGSSAWEARPYNTTKVLWEEWTAGIQQLIGVGQREGGYIWLSIWCKDWRWGSQHCVGGGWIGNGTQTVIRQWKNVGQQWMQSQEGTSLRMSVGWTARPYTTRNALWNDCSAGLAVGFTSFGTYWRGVGGDSILIVRWEYGRQCFNTELILEGCGSGLPLLVRVGWSSRKRHDCEYM</sequence>
<evidence type="ECO:0000313" key="2">
    <source>
        <dbReference type="Proteomes" id="UP000054721"/>
    </source>
</evidence>
<gene>
    <name evidence="1" type="ORF">T02_6955</name>
</gene>
<dbReference type="EMBL" id="JYDW01000711">
    <property type="protein sequence ID" value="KRZ47531.1"/>
    <property type="molecule type" value="Genomic_DNA"/>
</dbReference>
<accession>A0A0V1KJP5</accession>